<evidence type="ECO:0000256" key="7">
    <source>
        <dbReference type="ARBA" id="ARBA00023136"/>
    </source>
</evidence>
<comment type="similarity">
    <text evidence="2">Belongs to the ElaB/YgaM/YqjD family.</text>
</comment>
<feature type="domain" description="DUF883" evidence="8">
    <location>
        <begin position="10"/>
        <end position="62"/>
    </location>
</feature>
<dbReference type="PANTHER" id="PTHR35893:SF3">
    <property type="entry name" value="INNER MEMBRANE PROTEIN"/>
    <property type="match status" value="1"/>
</dbReference>
<keyword evidence="6" id="KW-1133">Transmembrane helix</keyword>
<evidence type="ECO:0000256" key="3">
    <source>
        <dbReference type="ARBA" id="ARBA00022475"/>
    </source>
</evidence>
<reference evidence="10 11" key="1">
    <citation type="submission" date="2021-02" db="EMBL/GenBank/DDBJ databases">
        <authorList>
            <person name="Lee D.-H."/>
        </authorList>
    </citation>
    <scope>NUCLEOTIDE SEQUENCE [LARGE SCALE GENOMIC DNA]</scope>
    <source>
        <strain evidence="10 11">UL073</strain>
    </source>
</reference>
<dbReference type="InterPro" id="IPR043605">
    <property type="entry name" value="DUF883_C"/>
</dbReference>
<dbReference type="Pfam" id="PF05957">
    <property type="entry name" value="DUF883"/>
    <property type="match status" value="1"/>
</dbReference>
<proteinExistence type="inferred from homology"/>
<organism evidence="10 11">
    <name type="scientific">Zestomonas insulae</name>
    <dbReference type="NCBI Taxonomy" id="2809017"/>
    <lineage>
        <taxon>Bacteria</taxon>
        <taxon>Pseudomonadati</taxon>
        <taxon>Pseudomonadota</taxon>
        <taxon>Gammaproteobacteria</taxon>
        <taxon>Pseudomonadales</taxon>
        <taxon>Pseudomonadaceae</taxon>
        <taxon>Zestomonas</taxon>
    </lineage>
</organism>
<protein>
    <submittedName>
        <fullName evidence="10">DUF883 family protein</fullName>
    </submittedName>
</protein>
<comment type="subcellular location">
    <subcellularLocation>
        <location evidence="1">Cell inner membrane</location>
        <topology evidence="1">Single-pass membrane protein</topology>
    </subcellularLocation>
</comment>
<dbReference type="EMBL" id="JAFEUP010000002">
    <property type="protein sequence ID" value="MBM7060932.1"/>
    <property type="molecule type" value="Genomic_DNA"/>
</dbReference>
<sequence length="103" mass="10945">MARKTANEQDTLLAEFKALVSETEKLLQDSAALAGEEADSLRLQVNDSLTRARETLQDAEEALRGHGKAALAATEAYVAENPWQALGLAAGIGVLIGLLASRR</sequence>
<keyword evidence="4" id="KW-0997">Cell inner membrane</keyword>
<dbReference type="Proteomes" id="UP000717995">
    <property type="component" value="Unassembled WGS sequence"/>
</dbReference>
<evidence type="ECO:0000313" key="10">
    <source>
        <dbReference type="EMBL" id="MBM7060932.1"/>
    </source>
</evidence>
<evidence type="ECO:0000256" key="2">
    <source>
        <dbReference type="ARBA" id="ARBA00010423"/>
    </source>
</evidence>
<evidence type="ECO:0000256" key="5">
    <source>
        <dbReference type="ARBA" id="ARBA00022692"/>
    </source>
</evidence>
<keyword evidence="5" id="KW-0812">Transmembrane</keyword>
<gene>
    <name evidence="10" type="ORF">JQX08_09460</name>
</gene>
<evidence type="ECO:0000259" key="8">
    <source>
        <dbReference type="Pfam" id="PF05957"/>
    </source>
</evidence>
<name>A0ABS2ID94_9GAMM</name>
<evidence type="ECO:0000259" key="9">
    <source>
        <dbReference type="Pfam" id="PF19029"/>
    </source>
</evidence>
<feature type="domain" description="DUF883" evidence="9">
    <location>
        <begin position="74"/>
        <end position="103"/>
    </location>
</feature>
<dbReference type="RefSeq" id="WP_205348112.1">
    <property type="nucleotide sequence ID" value="NZ_JAFEUP010000002.1"/>
</dbReference>
<dbReference type="Pfam" id="PF19029">
    <property type="entry name" value="DUF883_C"/>
    <property type="match status" value="1"/>
</dbReference>
<accession>A0ABS2ID94</accession>
<keyword evidence="3" id="KW-1003">Cell membrane</keyword>
<keyword evidence="11" id="KW-1185">Reference proteome</keyword>
<evidence type="ECO:0000313" key="11">
    <source>
        <dbReference type="Proteomes" id="UP000717995"/>
    </source>
</evidence>
<dbReference type="PANTHER" id="PTHR35893">
    <property type="entry name" value="INNER MEMBRANE PROTEIN-RELATED"/>
    <property type="match status" value="1"/>
</dbReference>
<evidence type="ECO:0000256" key="4">
    <source>
        <dbReference type="ARBA" id="ARBA00022519"/>
    </source>
</evidence>
<keyword evidence="7" id="KW-0472">Membrane</keyword>
<evidence type="ECO:0000256" key="1">
    <source>
        <dbReference type="ARBA" id="ARBA00004377"/>
    </source>
</evidence>
<comment type="caution">
    <text evidence="10">The sequence shown here is derived from an EMBL/GenBank/DDBJ whole genome shotgun (WGS) entry which is preliminary data.</text>
</comment>
<evidence type="ECO:0000256" key="6">
    <source>
        <dbReference type="ARBA" id="ARBA00022989"/>
    </source>
</evidence>
<dbReference type="InterPro" id="IPR043604">
    <property type="entry name" value="DUF883_N"/>
</dbReference>
<dbReference type="InterPro" id="IPR010279">
    <property type="entry name" value="YqjD/ElaB"/>
</dbReference>